<keyword evidence="2" id="KW-1185">Reference proteome</keyword>
<feature type="non-terminal residue" evidence="1">
    <location>
        <position position="1"/>
    </location>
</feature>
<name>A0AAV5SMZ1_9BILA</name>
<dbReference type="AlphaFoldDB" id="A0AAV5SMZ1"/>
<feature type="non-terminal residue" evidence="1">
    <location>
        <position position="67"/>
    </location>
</feature>
<evidence type="ECO:0008006" key="3">
    <source>
        <dbReference type="Google" id="ProtNLM"/>
    </source>
</evidence>
<proteinExistence type="predicted"/>
<organism evidence="1 2">
    <name type="scientific">Pristionchus entomophagus</name>
    <dbReference type="NCBI Taxonomy" id="358040"/>
    <lineage>
        <taxon>Eukaryota</taxon>
        <taxon>Metazoa</taxon>
        <taxon>Ecdysozoa</taxon>
        <taxon>Nematoda</taxon>
        <taxon>Chromadorea</taxon>
        <taxon>Rhabditida</taxon>
        <taxon>Rhabditina</taxon>
        <taxon>Diplogasteromorpha</taxon>
        <taxon>Diplogasteroidea</taxon>
        <taxon>Neodiplogasteridae</taxon>
        <taxon>Pristionchus</taxon>
    </lineage>
</organism>
<gene>
    <name evidence="1" type="ORF">PENTCL1PPCAC_4178</name>
</gene>
<dbReference type="Proteomes" id="UP001432027">
    <property type="component" value="Unassembled WGS sequence"/>
</dbReference>
<dbReference type="EMBL" id="BTSX01000001">
    <property type="protein sequence ID" value="GMS82003.1"/>
    <property type="molecule type" value="Genomic_DNA"/>
</dbReference>
<evidence type="ECO:0000313" key="1">
    <source>
        <dbReference type="EMBL" id="GMS82003.1"/>
    </source>
</evidence>
<reference evidence="1" key="1">
    <citation type="submission" date="2023-10" db="EMBL/GenBank/DDBJ databases">
        <title>Genome assembly of Pristionchus species.</title>
        <authorList>
            <person name="Yoshida K."/>
            <person name="Sommer R.J."/>
        </authorList>
    </citation>
    <scope>NUCLEOTIDE SEQUENCE</scope>
    <source>
        <strain evidence="1">RS0144</strain>
    </source>
</reference>
<protein>
    <recommendedName>
        <fullName evidence="3">Ribosomal protein</fullName>
    </recommendedName>
</protein>
<sequence length="67" mass="7446">LLQAKLLPQSAVFSRISFSLILEGISLHSNTASTWLREPGSRRGQGMAPPTVKSTKRNTVVRNIWKL</sequence>
<comment type="caution">
    <text evidence="1">The sequence shown here is derived from an EMBL/GenBank/DDBJ whole genome shotgun (WGS) entry which is preliminary data.</text>
</comment>
<evidence type="ECO:0000313" key="2">
    <source>
        <dbReference type="Proteomes" id="UP001432027"/>
    </source>
</evidence>
<accession>A0AAV5SMZ1</accession>